<dbReference type="PANTHER" id="PTHR31580">
    <property type="entry name" value="FILAMENT-LIKE PLANT PROTEIN 4"/>
    <property type="match status" value="1"/>
</dbReference>
<feature type="coiled-coil region" evidence="3">
    <location>
        <begin position="581"/>
        <end position="664"/>
    </location>
</feature>
<dbReference type="EMBL" id="JADCNL010000005">
    <property type="protein sequence ID" value="KAG0481103.1"/>
    <property type="molecule type" value="Genomic_DNA"/>
</dbReference>
<dbReference type="OrthoDB" id="128924at2759"/>
<feature type="compositionally biased region" description="Polar residues" evidence="4">
    <location>
        <begin position="45"/>
        <end position="61"/>
    </location>
</feature>
<dbReference type="AlphaFoldDB" id="A0A835V3P7"/>
<reference evidence="7 8" key="1">
    <citation type="journal article" date="2020" name="Nat. Food">
        <title>A phased Vanilla planifolia genome enables genetic improvement of flavour and production.</title>
        <authorList>
            <person name="Hasing T."/>
            <person name="Tang H."/>
            <person name="Brym M."/>
            <person name="Khazi F."/>
            <person name="Huang T."/>
            <person name="Chambers A.H."/>
        </authorList>
    </citation>
    <scope>NUCLEOTIDE SEQUENCE [LARGE SCALE GENOMIC DNA]</scope>
    <source>
        <tissue evidence="6">Leaf</tissue>
    </source>
</reference>
<feature type="region of interest" description="Disordered" evidence="4">
    <location>
        <begin position="1"/>
        <end position="61"/>
    </location>
</feature>
<name>A0A835V3P7_VANPL</name>
<evidence type="ECO:0000313" key="6">
    <source>
        <dbReference type="EMBL" id="KAG0483563.1"/>
    </source>
</evidence>
<keyword evidence="2 3" id="KW-0175">Coiled coil</keyword>
<dbReference type="EMBL" id="JADCNM010000005">
    <property type="protein sequence ID" value="KAG0483563.1"/>
    <property type="molecule type" value="Genomic_DNA"/>
</dbReference>
<evidence type="ECO:0000256" key="1">
    <source>
        <dbReference type="ARBA" id="ARBA00005921"/>
    </source>
</evidence>
<feature type="compositionally biased region" description="Basic and acidic residues" evidence="4">
    <location>
        <begin position="1"/>
        <end position="18"/>
    </location>
</feature>
<comment type="caution">
    <text evidence="6">The sequence shown here is derived from an EMBL/GenBank/DDBJ whole genome shotgun (WGS) entry which is preliminary data.</text>
</comment>
<evidence type="ECO:0000313" key="5">
    <source>
        <dbReference type="EMBL" id="KAG0481103.1"/>
    </source>
</evidence>
<evidence type="ECO:0000256" key="2">
    <source>
        <dbReference type="ARBA" id="ARBA00023054"/>
    </source>
</evidence>
<feature type="coiled-coil region" evidence="3">
    <location>
        <begin position="105"/>
        <end position="218"/>
    </location>
</feature>
<evidence type="ECO:0000256" key="3">
    <source>
        <dbReference type="SAM" id="Coils"/>
    </source>
</evidence>
<keyword evidence="7" id="KW-1185">Reference proteome</keyword>
<evidence type="ECO:0000313" key="8">
    <source>
        <dbReference type="Proteomes" id="UP000639772"/>
    </source>
</evidence>
<dbReference type="Proteomes" id="UP000639772">
    <property type="component" value="Unassembled WGS sequence"/>
</dbReference>
<dbReference type="Pfam" id="PF05911">
    <property type="entry name" value="FPP"/>
    <property type="match status" value="4"/>
</dbReference>
<feature type="compositionally biased region" description="Low complexity" evidence="4">
    <location>
        <begin position="19"/>
        <end position="31"/>
    </location>
</feature>
<protein>
    <recommendedName>
        <fullName evidence="9">Filament-like plant protein</fullName>
    </recommendedName>
</protein>
<comment type="similarity">
    <text evidence="1">Belongs to the FPP family.</text>
</comment>
<dbReference type="Proteomes" id="UP000636800">
    <property type="component" value="Chromosome 5"/>
</dbReference>
<gene>
    <name evidence="6" type="ORF">HPP92_011647</name>
    <name evidence="5" type="ORF">HPP92_011961</name>
</gene>
<accession>A0A835V3P7</accession>
<proteinExistence type="inferred from homology"/>
<sequence length="923" mass="104387">MDRRSWLWRRKSSEKSPGETESSGSVSSYSERYSEDQEVVRIPSVNASPNHVQSPEHSSKITTYEPTETIKSLNEKLSAALLSINCKEELVKQHAKVAEEAVSGWEKAEEDVATLKKQLEATLQKNSALEERTSQLDGALKECVRQLRHLREQLEQKVHEAVMKKSNEWENEKLELETQIIELQAKLEAKFEVASSIDHQLRLKLESMEKEKSSLQIELLSRIEDLRLRTLECDLSIQAAEAASKLHLESTKKVAKLEAECRKLRAANRKCLPLNSHFKPTFYEQKPLPSSFCVESVTDSQSDSGERLVSLDHEPSCSDSWASALIAELDQFKNEKASIRNFAVSSMEIDLMDDFLEMERLAGLPEAGCPISSFDVDSSSDHSFTKDCRSRTEVETVDKQLAELEQKVAKFEAEKVEMEMALGEAHNQLNNSSAKLSMVNINLIELQKQVNIANESKHILEAQLDASDAKKKELMCELESQQLEISQLKDKVSFFEGKVEEKALSPSLESNKQGMVCIKAEKNALLLQLEMEKLGSKKLQEKLNFLEKELVEGRQLSSVYLERCQDMETVVAKWKDADSQLASAKKEINDLHYKVSTLEDKLNVEEGISAKFSKDLENTKENGNNLSAQLEMANIEAVKLKERIRTLEEEVEEARALSTEFATKCQHSQSQLSLALVEIKQLHVKVSSFERISEEERLSSAEFKAQAEADMEAARKSWESKLFSAHMEVEELHKKVSLLESEVEKERAISAGLEGNLERALLTGRKEMETQLDSSHLEVTKIQDKVASMRTEVDWEKSISEEHAQRCQKLEYELSRYKQEDELQGSITPAEALKLKQEKGFVFAAVEKFAACQKTIESLSRQLKSLSNFENLLIGPENSDCNMHSSERMDVDVNLQCLGYSLKGFDESLPPLVDGKGNDFSLS</sequence>
<organism evidence="6 8">
    <name type="scientific">Vanilla planifolia</name>
    <name type="common">Vanilla</name>
    <dbReference type="NCBI Taxonomy" id="51239"/>
    <lineage>
        <taxon>Eukaryota</taxon>
        <taxon>Viridiplantae</taxon>
        <taxon>Streptophyta</taxon>
        <taxon>Embryophyta</taxon>
        <taxon>Tracheophyta</taxon>
        <taxon>Spermatophyta</taxon>
        <taxon>Magnoliopsida</taxon>
        <taxon>Liliopsida</taxon>
        <taxon>Asparagales</taxon>
        <taxon>Orchidaceae</taxon>
        <taxon>Vanilloideae</taxon>
        <taxon>Vanilleae</taxon>
        <taxon>Vanilla</taxon>
    </lineage>
</organism>
<feature type="coiled-coil region" evidence="3">
    <location>
        <begin position="529"/>
        <end position="556"/>
    </location>
</feature>
<dbReference type="PANTHER" id="PTHR31580:SF49">
    <property type="entry name" value="FILAMENT-LIKE PLANT PROTEIN 3"/>
    <property type="match status" value="1"/>
</dbReference>
<evidence type="ECO:0008006" key="9">
    <source>
        <dbReference type="Google" id="ProtNLM"/>
    </source>
</evidence>
<evidence type="ECO:0000256" key="4">
    <source>
        <dbReference type="SAM" id="MobiDB-lite"/>
    </source>
</evidence>
<evidence type="ECO:0000313" key="7">
    <source>
        <dbReference type="Proteomes" id="UP000636800"/>
    </source>
</evidence>
<feature type="coiled-coil region" evidence="3">
    <location>
        <begin position="394"/>
        <end position="498"/>
    </location>
</feature>
<dbReference type="InterPro" id="IPR008587">
    <property type="entry name" value="FPP_plant"/>
</dbReference>